<dbReference type="Pfam" id="PF00512">
    <property type="entry name" value="HisKA"/>
    <property type="match status" value="1"/>
</dbReference>
<evidence type="ECO:0000256" key="1">
    <source>
        <dbReference type="ARBA" id="ARBA00000085"/>
    </source>
</evidence>
<comment type="cofactor">
    <cofactor evidence="2">
        <name>a divalent metal cation</name>
        <dbReference type="ChEBI" id="CHEBI:60240"/>
    </cofactor>
</comment>
<evidence type="ECO:0000259" key="11">
    <source>
        <dbReference type="PROSITE" id="PS50109"/>
    </source>
</evidence>
<dbReference type="InterPro" id="IPR003594">
    <property type="entry name" value="HATPase_dom"/>
</dbReference>
<dbReference type="PROSITE" id="PS50109">
    <property type="entry name" value="HIS_KIN"/>
    <property type="match status" value="1"/>
</dbReference>
<dbReference type="InterPro" id="IPR005467">
    <property type="entry name" value="His_kinase_dom"/>
</dbReference>
<dbReference type="GO" id="GO:0000155">
    <property type="term" value="F:phosphorelay sensor kinase activity"/>
    <property type="evidence" value="ECO:0007669"/>
    <property type="project" value="InterPro"/>
</dbReference>
<dbReference type="GO" id="GO:0005509">
    <property type="term" value="F:calcium ion binding"/>
    <property type="evidence" value="ECO:0007669"/>
    <property type="project" value="UniProtKB-ARBA"/>
</dbReference>
<keyword evidence="7 12" id="KW-0418">Kinase</keyword>
<evidence type="ECO:0000256" key="5">
    <source>
        <dbReference type="ARBA" id="ARBA00022553"/>
    </source>
</evidence>
<dbReference type="InterPro" id="IPR050351">
    <property type="entry name" value="BphY/WalK/GraS-like"/>
</dbReference>
<evidence type="ECO:0000256" key="7">
    <source>
        <dbReference type="ARBA" id="ARBA00022777"/>
    </source>
</evidence>
<comment type="subcellular location">
    <subcellularLocation>
        <location evidence="3">Cell membrane</location>
    </subcellularLocation>
</comment>
<dbReference type="Proteomes" id="UP000199480">
    <property type="component" value="Chromosome I"/>
</dbReference>
<dbReference type="AlphaFoldDB" id="A0A1H1LJY4"/>
<dbReference type="PRINTS" id="PR00344">
    <property type="entry name" value="BCTRLSENSOR"/>
</dbReference>
<dbReference type="SMART" id="SM00388">
    <property type="entry name" value="HisKA"/>
    <property type="match status" value="1"/>
</dbReference>
<dbReference type="OrthoDB" id="9786919at2"/>
<dbReference type="SUPFAM" id="SSF55874">
    <property type="entry name" value="ATPase domain of HSP90 chaperone/DNA topoisomerase II/histidine kinase"/>
    <property type="match status" value="1"/>
</dbReference>
<reference evidence="13" key="1">
    <citation type="submission" date="2016-10" db="EMBL/GenBank/DDBJ databases">
        <authorList>
            <person name="Varghese N."/>
            <person name="Submissions S."/>
        </authorList>
    </citation>
    <scope>NUCLEOTIDE SEQUENCE [LARGE SCALE GENOMIC DNA]</scope>
    <source>
        <strain evidence="13">DSM 22620</strain>
    </source>
</reference>
<keyword evidence="5" id="KW-0597">Phosphoprotein</keyword>
<evidence type="ECO:0000313" key="13">
    <source>
        <dbReference type="Proteomes" id="UP000199480"/>
    </source>
</evidence>
<dbReference type="SMART" id="SM00387">
    <property type="entry name" value="HATPase_c"/>
    <property type="match status" value="1"/>
</dbReference>
<evidence type="ECO:0000256" key="8">
    <source>
        <dbReference type="ARBA" id="ARBA00023012"/>
    </source>
</evidence>
<gene>
    <name evidence="12" type="ORF">SAMN04489857_0961</name>
</gene>
<dbReference type="InterPro" id="IPR003661">
    <property type="entry name" value="HisK_dim/P_dom"/>
</dbReference>
<keyword evidence="8" id="KW-0902">Two-component regulatory system</keyword>
<evidence type="ECO:0000256" key="10">
    <source>
        <dbReference type="ARBA" id="ARBA00039401"/>
    </source>
</evidence>
<organism evidence="12 13">
    <name type="scientific">Parafannyhessea umbonata</name>
    <dbReference type="NCBI Taxonomy" id="604330"/>
    <lineage>
        <taxon>Bacteria</taxon>
        <taxon>Bacillati</taxon>
        <taxon>Actinomycetota</taxon>
        <taxon>Coriobacteriia</taxon>
        <taxon>Coriobacteriales</taxon>
        <taxon>Atopobiaceae</taxon>
        <taxon>Parafannyhessea</taxon>
    </lineage>
</organism>
<accession>A0A1H1LJY4</accession>
<dbReference type="InterPro" id="IPR004358">
    <property type="entry name" value="Sig_transdc_His_kin-like_C"/>
</dbReference>
<dbReference type="GO" id="GO:0004721">
    <property type="term" value="F:phosphoprotein phosphatase activity"/>
    <property type="evidence" value="ECO:0007669"/>
    <property type="project" value="TreeGrafter"/>
</dbReference>
<dbReference type="FunFam" id="3.30.565.10:FF:000006">
    <property type="entry name" value="Sensor histidine kinase WalK"/>
    <property type="match status" value="1"/>
</dbReference>
<dbReference type="CDD" id="cd00082">
    <property type="entry name" value="HisKA"/>
    <property type="match status" value="1"/>
</dbReference>
<dbReference type="GO" id="GO:0005886">
    <property type="term" value="C:plasma membrane"/>
    <property type="evidence" value="ECO:0007669"/>
    <property type="project" value="UniProtKB-SubCell"/>
</dbReference>
<feature type="domain" description="Histidine kinase" evidence="11">
    <location>
        <begin position="196"/>
        <end position="414"/>
    </location>
</feature>
<sequence length="414" mass="44544">MLKKLKRKFVAIVTTLAGLVLAGVLAMSLYSAYVNQQGLIKDALDRNLEGSTEAVPVIGAARKSEAGTKHRSNMLALTVEISQSGVVLESSDDNVSINGPVLEKVVDQALEASSNHGSLPEYHVSWKSATTGSGTTRIAIVDTTAVDDTFHNAFVRNIEIIALGILVLLGISWKLADWALAPVQRAWDQQRRFVSDASHELKTPLAVILANTQILQRDKALPADTRRWVDSTAEEAGHMKTLVNDLLQLARADESIAGTADILKRTDVDLSEIVSSAALEFDAVAFERGTSVEDSVTEGVHVQGDADWLRRMVRILIDNAVKYAAVGTTVKVTLEQRSKGCRLTVNNQGPTIPAEDLPHVFERFYRSDKARTRDGGAGGFGLGLAIAKSTVDAHGGSIQCTSDEKSGTTFTVTL</sequence>
<comment type="catalytic activity">
    <reaction evidence="1">
        <text>ATP + protein L-histidine = ADP + protein N-phospho-L-histidine.</text>
        <dbReference type="EC" id="2.7.13.3"/>
    </reaction>
</comment>
<dbReference type="InterPro" id="IPR036890">
    <property type="entry name" value="HATPase_C_sf"/>
</dbReference>
<dbReference type="SUPFAM" id="SSF47384">
    <property type="entry name" value="Homodimeric domain of signal transducing histidine kinase"/>
    <property type="match status" value="1"/>
</dbReference>
<dbReference type="RefSeq" id="WP_090862127.1">
    <property type="nucleotide sequence ID" value="NZ_LT629759.1"/>
</dbReference>
<dbReference type="PANTHER" id="PTHR45453:SF1">
    <property type="entry name" value="PHOSPHATE REGULON SENSOR PROTEIN PHOR"/>
    <property type="match status" value="1"/>
</dbReference>
<dbReference type="Gene3D" id="1.10.287.130">
    <property type="match status" value="1"/>
</dbReference>
<dbReference type="Pfam" id="PF02518">
    <property type="entry name" value="HATPase_c"/>
    <property type="match status" value="1"/>
</dbReference>
<dbReference type="EC" id="2.7.13.3" evidence="4"/>
<dbReference type="FunFam" id="1.10.287.130:FF:000001">
    <property type="entry name" value="Two-component sensor histidine kinase"/>
    <property type="match status" value="1"/>
</dbReference>
<evidence type="ECO:0000256" key="4">
    <source>
        <dbReference type="ARBA" id="ARBA00012438"/>
    </source>
</evidence>
<proteinExistence type="predicted"/>
<evidence type="ECO:0000313" key="12">
    <source>
        <dbReference type="EMBL" id="SDR74325.1"/>
    </source>
</evidence>
<evidence type="ECO:0000256" key="6">
    <source>
        <dbReference type="ARBA" id="ARBA00022679"/>
    </source>
</evidence>
<dbReference type="EMBL" id="LT629759">
    <property type="protein sequence ID" value="SDR74325.1"/>
    <property type="molecule type" value="Genomic_DNA"/>
</dbReference>
<dbReference type="InterPro" id="IPR036097">
    <property type="entry name" value="HisK_dim/P_sf"/>
</dbReference>
<protein>
    <recommendedName>
        <fullName evidence="10">Sensor-like histidine kinase SenX3</fullName>
        <ecNumber evidence="4">2.7.13.3</ecNumber>
    </recommendedName>
</protein>
<keyword evidence="6" id="KW-0808">Transferase</keyword>
<keyword evidence="9" id="KW-0472">Membrane</keyword>
<dbReference type="Gene3D" id="3.30.565.10">
    <property type="entry name" value="Histidine kinase-like ATPase, C-terminal domain"/>
    <property type="match status" value="1"/>
</dbReference>
<name>A0A1H1LJY4_9ACTN</name>
<evidence type="ECO:0000256" key="2">
    <source>
        <dbReference type="ARBA" id="ARBA00001968"/>
    </source>
</evidence>
<evidence type="ECO:0000256" key="9">
    <source>
        <dbReference type="ARBA" id="ARBA00023136"/>
    </source>
</evidence>
<dbReference type="PANTHER" id="PTHR45453">
    <property type="entry name" value="PHOSPHATE REGULON SENSOR PROTEIN PHOR"/>
    <property type="match status" value="1"/>
</dbReference>
<dbReference type="GO" id="GO:0016036">
    <property type="term" value="P:cellular response to phosphate starvation"/>
    <property type="evidence" value="ECO:0007669"/>
    <property type="project" value="TreeGrafter"/>
</dbReference>
<dbReference type="GeneID" id="78500319"/>
<evidence type="ECO:0000256" key="3">
    <source>
        <dbReference type="ARBA" id="ARBA00004236"/>
    </source>
</evidence>
<dbReference type="CDD" id="cd00075">
    <property type="entry name" value="HATPase"/>
    <property type="match status" value="1"/>
</dbReference>